<feature type="domain" description="Serine aminopeptidase S33" evidence="2">
    <location>
        <begin position="47"/>
        <end position="257"/>
    </location>
</feature>
<keyword evidence="3" id="KW-0031">Aminopeptidase</keyword>
<dbReference type="GO" id="GO:0052689">
    <property type="term" value="F:carboxylic ester hydrolase activity"/>
    <property type="evidence" value="ECO:0007669"/>
    <property type="project" value="UniProtKB-ARBA"/>
</dbReference>
<dbReference type="InterPro" id="IPR029058">
    <property type="entry name" value="AB_hydrolase_fold"/>
</dbReference>
<dbReference type="GO" id="GO:0004177">
    <property type="term" value="F:aminopeptidase activity"/>
    <property type="evidence" value="ECO:0007669"/>
    <property type="project" value="UniProtKB-KW"/>
</dbReference>
<keyword evidence="3" id="KW-0645">Protease</keyword>
<dbReference type="EMBL" id="FMYK01000003">
    <property type="protein sequence ID" value="SDC11708.1"/>
    <property type="molecule type" value="Genomic_DNA"/>
</dbReference>
<dbReference type="Proteomes" id="UP000242317">
    <property type="component" value="Unassembled WGS sequence"/>
</dbReference>
<dbReference type="InterPro" id="IPR022742">
    <property type="entry name" value="Hydrolase_4"/>
</dbReference>
<gene>
    <name evidence="3" type="ORF">SAMN05421749_103187</name>
</gene>
<dbReference type="SUPFAM" id="SSF53474">
    <property type="entry name" value="alpha/beta-Hydrolases"/>
    <property type="match status" value="1"/>
</dbReference>
<dbReference type="PANTHER" id="PTHR22946">
    <property type="entry name" value="DIENELACTONE HYDROLASE DOMAIN-CONTAINING PROTEIN-RELATED"/>
    <property type="match status" value="1"/>
</dbReference>
<dbReference type="InterPro" id="IPR050261">
    <property type="entry name" value="FrsA_esterase"/>
</dbReference>
<dbReference type="Gene3D" id="1.10.10.800">
    <property type="match status" value="1"/>
</dbReference>
<dbReference type="AlphaFoldDB" id="A0A1G6IYW4"/>
<protein>
    <submittedName>
        <fullName evidence="3">Serine aminopeptidase, S33</fullName>
    </submittedName>
</protein>
<dbReference type="Pfam" id="PF12146">
    <property type="entry name" value="Hydrolase_4"/>
    <property type="match status" value="1"/>
</dbReference>
<keyword evidence="4" id="KW-1185">Reference proteome</keyword>
<dbReference type="Gene3D" id="3.40.50.1820">
    <property type="entry name" value="alpha/beta hydrolase"/>
    <property type="match status" value="1"/>
</dbReference>
<organism evidence="3 4">
    <name type="scientific">Acinetobacter marinus</name>
    <dbReference type="NCBI Taxonomy" id="281375"/>
    <lineage>
        <taxon>Bacteria</taxon>
        <taxon>Pseudomonadati</taxon>
        <taxon>Pseudomonadota</taxon>
        <taxon>Gammaproteobacteria</taxon>
        <taxon>Moraxellales</taxon>
        <taxon>Moraxellaceae</taxon>
        <taxon>Acinetobacter</taxon>
    </lineage>
</organism>
<evidence type="ECO:0000313" key="4">
    <source>
        <dbReference type="Proteomes" id="UP000242317"/>
    </source>
</evidence>
<name>A0A1G6IYW4_9GAMM</name>
<proteinExistence type="predicted"/>
<evidence type="ECO:0000256" key="1">
    <source>
        <dbReference type="ARBA" id="ARBA00022801"/>
    </source>
</evidence>
<keyword evidence="1" id="KW-0378">Hydrolase</keyword>
<sequence>MKSTQLSFISQGTRCVGTLLQPEYESNPPIILMAQGFGMIRDAGLPTFAERFAKEGYAVFYFDYRGFGDSEGQPRHWVSPKRHIEDWQAALAFIQTLPNMNTQRIALWGYSFSGGHAIQTAAKHPNIEAVVLQAPHVSGLSSLTGVPLAKLLKLSMAGIADLVAGTLGKSVYRPIVGHEDDVAAMTAFDAWDGYMSQLPANANWENKVRARIFLEISMYNPIFNAHRLAMPVCVIAGARDSIIPETAIRKATQKMPNVEYTVLDSNHFELCTGQVFEQNVALQIQFLKEKFPVSAKLKVVA</sequence>
<evidence type="ECO:0000313" key="3">
    <source>
        <dbReference type="EMBL" id="SDC11708.1"/>
    </source>
</evidence>
<accession>A0A1G6IYW4</accession>
<reference evidence="4" key="1">
    <citation type="submission" date="2016-09" db="EMBL/GenBank/DDBJ databases">
        <authorList>
            <person name="Varghese N."/>
            <person name="Submissions S."/>
        </authorList>
    </citation>
    <scope>NUCLEOTIDE SEQUENCE [LARGE SCALE GENOMIC DNA]</scope>
    <source>
        <strain evidence="4">ANC 3699</strain>
    </source>
</reference>
<dbReference type="PANTHER" id="PTHR22946:SF9">
    <property type="entry name" value="POLYKETIDE TRANSFERASE AF380"/>
    <property type="match status" value="1"/>
</dbReference>
<evidence type="ECO:0000259" key="2">
    <source>
        <dbReference type="Pfam" id="PF12146"/>
    </source>
</evidence>